<keyword evidence="2" id="KW-1185">Reference proteome</keyword>
<dbReference type="EMBL" id="JARKIB010000463">
    <property type="protein sequence ID" value="KAJ7705866.1"/>
    <property type="molecule type" value="Genomic_DNA"/>
</dbReference>
<proteinExistence type="predicted"/>
<organism evidence="1 2">
    <name type="scientific">Mycena metata</name>
    <dbReference type="NCBI Taxonomy" id="1033252"/>
    <lineage>
        <taxon>Eukaryota</taxon>
        <taxon>Fungi</taxon>
        <taxon>Dikarya</taxon>
        <taxon>Basidiomycota</taxon>
        <taxon>Agaricomycotina</taxon>
        <taxon>Agaricomycetes</taxon>
        <taxon>Agaricomycetidae</taxon>
        <taxon>Agaricales</taxon>
        <taxon>Marasmiineae</taxon>
        <taxon>Mycenaceae</taxon>
        <taxon>Mycena</taxon>
    </lineage>
</organism>
<accession>A0AAD7GV07</accession>
<comment type="caution">
    <text evidence="1">The sequence shown here is derived from an EMBL/GenBank/DDBJ whole genome shotgun (WGS) entry which is preliminary data.</text>
</comment>
<evidence type="ECO:0000313" key="1">
    <source>
        <dbReference type="EMBL" id="KAJ7705866.1"/>
    </source>
</evidence>
<dbReference type="AlphaFoldDB" id="A0AAD7GV07"/>
<dbReference type="Proteomes" id="UP001215598">
    <property type="component" value="Unassembled WGS sequence"/>
</dbReference>
<name>A0AAD7GV07_9AGAR</name>
<gene>
    <name evidence="1" type="ORF">B0H16DRAFT_1747011</name>
</gene>
<protein>
    <submittedName>
        <fullName evidence="1">Uncharacterized protein</fullName>
    </submittedName>
</protein>
<reference evidence="1" key="1">
    <citation type="submission" date="2023-03" db="EMBL/GenBank/DDBJ databases">
        <title>Massive genome expansion in bonnet fungi (Mycena s.s.) driven by repeated elements and novel gene families across ecological guilds.</title>
        <authorList>
            <consortium name="Lawrence Berkeley National Laboratory"/>
            <person name="Harder C.B."/>
            <person name="Miyauchi S."/>
            <person name="Viragh M."/>
            <person name="Kuo A."/>
            <person name="Thoen E."/>
            <person name="Andreopoulos B."/>
            <person name="Lu D."/>
            <person name="Skrede I."/>
            <person name="Drula E."/>
            <person name="Henrissat B."/>
            <person name="Morin E."/>
            <person name="Kohler A."/>
            <person name="Barry K."/>
            <person name="LaButti K."/>
            <person name="Morin E."/>
            <person name="Salamov A."/>
            <person name="Lipzen A."/>
            <person name="Mereny Z."/>
            <person name="Hegedus B."/>
            <person name="Baldrian P."/>
            <person name="Stursova M."/>
            <person name="Weitz H."/>
            <person name="Taylor A."/>
            <person name="Grigoriev I.V."/>
            <person name="Nagy L.G."/>
            <person name="Martin F."/>
            <person name="Kauserud H."/>
        </authorList>
    </citation>
    <scope>NUCLEOTIDE SEQUENCE</scope>
    <source>
        <strain evidence="1">CBHHK182m</strain>
    </source>
</reference>
<sequence length="414" mass="46655">MKSRIESARGWNQCAHLAKHRLCTSNHTATNGKRRGGAAAYGEGARVHASRAAYLSIDGLPYAVPLEGQTLEQRVEGSLPELSTFIVEEFLNMLLDAVIDAMTIFRKTAGPEIQRGIHILSRALWVLPVGVIRFGARQALRAPLHRRLGERLGKQVSEMLRSTTVSLCKNALIEHDTPRLVDRYLWLNQLHDIIVYAVRTEMIFSEQGGNIFNALTSEGGLRDIDSLELATEVGDPTLKNSIFGRRNAQFHAVWNAVLHGALRAARDVMKNPEWNDWQHQYWESHIQRIQQQDASLDQISKDLADYGHGILDESNRRVMDFTWNAARDGALAAAKSVVAATEDKVKHHKTRDPMWRAVWETWNPLWAKTQPKIGEKMIQCINRIIQKMVDVRMKLVVAELGDSNGPFAKFSSTC</sequence>
<evidence type="ECO:0000313" key="2">
    <source>
        <dbReference type="Proteomes" id="UP001215598"/>
    </source>
</evidence>